<accession>A0A1G8Y5Y1</accession>
<evidence type="ECO:0000313" key="3">
    <source>
        <dbReference type="Proteomes" id="UP000198701"/>
    </source>
</evidence>
<organism evidence="2 3">
    <name type="scientific">Cryobacterium psychrotolerans</name>
    <dbReference type="NCBI Taxonomy" id="386301"/>
    <lineage>
        <taxon>Bacteria</taxon>
        <taxon>Bacillati</taxon>
        <taxon>Actinomycetota</taxon>
        <taxon>Actinomycetes</taxon>
        <taxon>Micrococcales</taxon>
        <taxon>Microbacteriaceae</taxon>
        <taxon>Cryobacterium</taxon>
    </lineage>
</organism>
<proteinExistence type="predicted"/>
<dbReference type="SUPFAM" id="SSF53955">
    <property type="entry name" value="Lysozyme-like"/>
    <property type="match status" value="1"/>
</dbReference>
<feature type="compositionally biased region" description="Basic residues" evidence="1">
    <location>
        <begin position="20"/>
        <end position="32"/>
    </location>
</feature>
<dbReference type="EMBL" id="FNFU01000002">
    <property type="protein sequence ID" value="SDJ97490.1"/>
    <property type="molecule type" value="Genomic_DNA"/>
</dbReference>
<protein>
    <recommendedName>
        <fullName evidence="4">Lytic transglycosylase domain-containing protein</fullName>
    </recommendedName>
</protein>
<name>A0A1G8Y5Y1_9MICO</name>
<dbReference type="RefSeq" id="WP_241982797.1">
    <property type="nucleotide sequence ID" value="NZ_FNFU01000002.1"/>
</dbReference>
<dbReference type="InterPro" id="IPR023346">
    <property type="entry name" value="Lysozyme-like_dom_sf"/>
</dbReference>
<dbReference type="STRING" id="386301.SAMN05216282_1029"/>
<evidence type="ECO:0000256" key="1">
    <source>
        <dbReference type="SAM" id="MobiDB-lite"/>
    </source>
</evidence>
<sequence length="312" mass="32009">MQNSFPWSARKSASVTETRKTRKNRRSTRLRRTRRGTVLAGAIIAVGALVGNGLVLQPALAAQSESIAATAALAASTGSHAEQLDSYDGVLRAHAEKSATATLTIAKSAMTAAKGKSDATALTASVASLAYFPKLYPEQIFELVDNTKAETATLTAATAVVDRTAAQKSAAEAAAKAAAEAAAAQAAAAKAAEAVPAAPAASTSRPSAPTNPSGAQAIARDLMASKYGWGADQFGCLVPLWDRESGWDVNAYNSSSGATGIPQALPGSKMATAGSDWQTSAATQITWGLGYIADRYGTPCAAWDHSESVGWY</sequence>
<keyword evidence="3" id="KW-1185">Reference proteome</keyword>
<evidence type="ECO:0000313" key="2">
    <source>
        <dbReference type="EMBL" id="SDJ97490.1"/>
    </source>
</evidence>
<gene>
    <name evidence="2" type="ORF">SAMN05216282_1029</name>
</gene>
<evidence type="ECO:0008006" key="4">
    <source>
        <dbReference type="Google" id="ProtNLM"/>
    </source>
</evidence>
<dbReference type="Proteomes" id="UP000198701">
    <property type="component" value="Unassembled WGS sequence"/>
</dbReference>
<reference evidence="2 3" key="1">
    <citation type="submission" date="2016-10" db="EMBL/GenBank/DDBJ databases">
        <authorList>
            <person name="de Groot N.N."/>
        </authorList>
    </citation>
    <scope>NUCLEOTIDE SEQUENCE [LARGE SCALE GENOMIC DNA]</scope>
    <source>
        <strain evidence="2 3">CGMCC 1.5382</strain>
    </source>
</reference>
<feature type="compositionally biased region" description="Polar residues" evidence="1">
    <location>
        <begin position="1"/>
        <end position="15"/>
    </location>
</feature>
<dbReference type="AlphaFoldDB" id="A0A1G8Y5Y1"/>
<feature type="region of interest" description="Disordered" evidence="1">
    <location>
        <begin position="1"/>
        <end position="32"/>
    </location>
</feature>